<feature type="compositionally biased region" description="Basic residues" evidence="1">
    <location>
        <begin position="175"/>
        <end position="184"/>
    </location>
</feature>
<sequence length="236" mass="25538">MPQAPPLLDYSSLSMTVAFKVNSRLHRILKTPPPDGATPSQTSYTLAPEKDQRGKKESEYYPASQSPSLPCRRRLQTLDLTIYICAMIVRLFSLSEQRPDGIAAGEASHPPFALCRKGKETEPGLVNQTGDSRAAPACSKLAISSGLRGGIALSASVTSPRSIKRGAKAKLDCGKKKKKTRTSQKRGGTMSSGGANTVPLLTPYKMGKFDLSHRYALFFGRANPNLLIPNQQMVCD</sequence>
<dbReference type="Proteomes" id="UP000636709">
    <property type="component" value="Unassembled WGS sequence"/>
</dbReference>
<dbReference type="AlphaFoldDB" id="A0A835BK31"/>
<comment type="caution">
    <text evidence="2">The sequence shown here is derived from an EMBL/GenBank/DDBJ whole genome shotgun (WGS) entry which is preliminary data.</text>
</comment>
<organism evidence="2 3">
    <name type="scientific">Digitaria exilis</name>
    <dbReference type="NCBI Taxonomy" id="1010633"/>
    <lineage>
        <taxon>Eukaryota</taxon>
        <taxon>Viridiplantae</taxon>
        <taxon>Streptophyta</taxon>
        <taxon>Embryophyta</taxon>
        <taxon>Tracheophyta</taxon>
        <taxon>Spermatophyta</taxon>
        <taxon>Magnoliopsida</taxon>
        <taxon>Liliopsida</taxon>
        <taxon>Poales</taxon>
        <taxon>Poaceae</taxon>
        <taxon>PACMAD clade</taxon>
        <taxon>Panicoideae</taxon>
        <taxon>Panicodae</taxon>
        <taxon>Paniceae</taxon>
        <taxon>Anthephorinae</taxon>
        <taxon>Digitaria</taxon>
    </lineage>
</organism>
<feature type="compositionally biased region" description="Basic and acidic residues" evidence="1">
    <location>
        <begin position="48"/>
        <end position="59"/>
    </location>
</feature>
<evidence type="ECO:0000313" key="2">
    <source>
        <dbReference type="EMBL" id="KAF8703210.1"/>
    </source>
</evidence>
<accession>A0A835BK31</accession>
<reference evidence="2" key="1">
    <citation type="submission" date="2020-07" db="EMBL/GenBank/DDBJ databases">
        <title>Genome sequence and genetic diversity analysis of an under-domesticated orphan crop, white fonio (Digitaria exilis).</title>
        <authorList>
            <person name="Bennetzen J.L."/>
            <person name="Chen S."/>
            <person name="Ma X."/>
            <person name="Wang X."/>
            <person name="Yssel A.E.J."/>
            <person name="Chaluvadi S.R."/>
            <person name="Johnson M."/>
            <person name="Gangashetty P."/>
            <person name="Hamidou F."/>
            <person name="Sanogo M.D."/>
            <person name="Zwaenepoel A."/>
            <person name="Wallace J."/>
            <person name="Van De Peer Y."/>
            <person name="Van Deynze A."/>
        </authorList>
    </citation>
    <scope>NUCLEOTIDE SEQUENCE</scope>
    <source>
        <tissue evidence="2">Leaves</tissue>
    </source>
</reference>
<feature type="region of interest" description="Disordered" evidence="1">
    <location>
        <begin position="168"/>
        <end position="197"/>
    </location>
</feature>
<keyword evidence="3" id="KW-1185">Reference proteome</keyword>
<protein>
    <submittedName>
        <fullName evidence="2">Uncharacterized protein</fullName>
    </submittedName>
</protein>
<feature type="region of interest" description="Disordered" evidence="1">
    <location>
        <begin position="28"/>
        <end position="68"/>
    </location>
</feature>
<evidence type="ECO:0000313" key="3">
    <source>
        <dbReference type="Proteomes" id="UP000636709"/>
    </source>
</evidence>
<evidence type="ECO:0000256" key="1">
    <source>
        <dbReference type="SAM" id="MobiDB-lite"/>
    </source>
</evidence>
<proteinExistence type="predicted"/>
<dbReference type="EMBL" id="JACEFO010001778">
    <property type="protein sequence ID" value="KAF8703210.1"/>
    <property type="molecule type" value="Genomic_DNA"/>
</dbReference>
<gene>
    <name evidence="2" type="ORF">HU200_031999</name>
</gene>
<name>A0A835BK31_9POAL</name>